<evidence type="ECO:0000256" key="1">
    <source>
        <dbReference type="SAM" id="MobiDB-lite"/>
    </source>
</evidence>
<organism evidence="2 3">
    <name type="scientific">Longimycelium tulufanense</name>
    <dbReference type="NCBI Taxonomy" id="907463"/>
    <lineage>
        <taxon>Bacteria</taxon>
        <taxon>Bacillati</taxon>
        <taxon>Actinomycetota</taxon>
        <taxon>Actinomycetes</taxon>
        <taxon>Pseudonocardiales</taxon>
        <taxon>Pseudonocardiaceae</taxon>
        <taxon>Longimycelium</taxon>
    </lineage>
</organism>
<dbReference type="InterPro" id="IPR045596">
    <property type="entry name" value="DUF6459"/>
</dbReference>
<comment type="caution">
    <text evidence="2">The sequence shown here is derived from an EMBL/GenBank/DDBJ whole genome shotgun (WGS) entry which is preliminary data.</text>
</comment>
<evidence type="ECO:0000313" key="2">
    <source>
        <dbReference type="EMBL" id="GGM80026.1"/>
    </source>
</evidence>
<accession>A0A8J3CK86</accession>
<keyword evidence="3" id="KW-1185">Reference proteome</keyword>
<dbReference type="EMBL" id="BMMK01000046">
    <property type="protein sequence ID" value="GGM80026.1"/>
    <property type="molecule type" value="Genomic_DNA"/>
</dbReference>
<feature type="compositionally biased region" description="Basic and acidic residues" evidence="1">
    <location>
        <begin position="40"/>
        <end position="51"/>
    </location>
</feature>
<dbReference type="AlphaFoldDB" id="A0A8J3CK86"/>
<reference evidence="2" key="1">
    <citation type="journal article" date="2014" name="Int. J. Syst. Evol. Microbiol.">
        <title>Complete genome sequence of Corynebacterium casei LMG S-19264T (=DSM 44701T), isolated from a smear-ripened cheese.</title>
        <authorList>
            <consortium name="US DOE Joint Genome Institute (JGI-PGF)"/>
            <person name="Walter F."/>
            <person name="Albersmeier A."/>
            <person name="Kalinowski J."/>
            <person name="Ruckert C."/>
        </authorList>
    </citation>
    <scope>NUCLEOTIDE SEQUENCE</scope>
    <source>
        <strain evidence="2">CGMCC 4.5737</strain>
    </source>
</reference>
<dbReference type="Pfam" id="PF20060">
    <property type="entry name" value="DUF6459"/>
    <property type="match status" value="1"/>
</dbReference>
<feature type="region of interest" description="Disordered" evidence="1">
    <location>
        <begin position="1"/>
        <end position="59"/>
    </location>
</feature>
<dbReference type="Proteomes" id="UP000637578">
    <property type="component" value="Unassembled WGS sequence"/>
</dbReference>
<proteinExistence type="predicted"/>
<evidence type="ECO:0000313" key="3">
    <source>
        <dbReference type="Proteomes" id="UP000637578"/>
    </source>
</evidence>
<protein>
    <submittedName>
        <fullName evidence="2">Uncharacterized protein</fullName>
    </submittedName>
</protein>
<reference evidence="2" key="2">
    <citation type="submission" date="2020-09" db="EMBL/GenBank/DDBJ databases">
        <authorList>
            <person name="Sun Q."/>
            <person name="Zhou Y."/>
        </authorList>
    </citation>
    <scope>NUCLEOTIDE SEQUENCE</scope>
    <source>
        <strain evidence="2">CGMCC 4.5737</strain>
    </source>
</reference>
<gene>
    <name evidence="2" type="ORF">GCM10012275_58260</name>
</gene>
<dbReference type="RefSeq" id="WP_189061639.1">
    <property type="nucleotide sequence ID" value="NZ_BMMK01000046.1"/>
</dbReference>
<name>A0A8J3CK86_9PSEU</name>
<sequence>MATAAAHEAFRPRPHGLGVSHAPALEPVPDTNGVAPELTGKPDSHAERDGFDAPPLPGVPTGQVPDAAAQTARRVARRLLVAVLEVLNGRRQPEQLGRLVSGEVHARIAQLARAGAADQQARVRYRLRSLRISMPHAGAVEASASVWCGDRLRAAVARIESHGDGWRCAEFCLL</sequence>